<keyword evidence="10" id="KW-1185">Reference proteome</keyword>
<sequence>MTGPSKGYVLENILKTTFNSLYPSAEGLHRAIFVGPGCNGSWNLDTSYGLNIYIRTAGEPTSGTTNSPASFIFQLVIMKYILSSLLLVAPVLAFPTSSDSLLERQATCPGLPSGFSFASDGKLPDPFTTAAGSKVTTKADWACRKKEISDMFQKYELGTLPGKPESVTGSVSTSSISVSVKNAGKSISFSASVKMPSGASGAVPAIITIGGSSIPIPAGVATINFNNDQMAAQQNKGSHGTGMFFDLYGKDHNAGALIAWAWGVSRILDIIEADTTNKIDIKRIGVTGCSRNGKGAFIVGAFDDRIALTIPQESGSGGAACWRISDSEHNAGKNIQTAGEIIGENAWFSPLFDQWATKTSSLPHDHHMLAAMTVPRGLLVIENNIDWLGPVSTTGCMRAGLEIYKAFGSDAMGFSETPGHNHCQFPSSQQPELTAFINKFLKGGNDATSVDKSDQNVKASNYISWTTPTLT</sequence>
<keyword evidence="4" id="KW-0378">Hydrolase</keyword>
<dbReference type="Gene3D" id="3.40.50.1820">
    <property type="entry name" value="alpha/beta hydrolase"/>
    <property type="match status" value="1"/>
</dbReference>
<dbReference type="OrthoDB" id="3781271at2759"/>
<dbReference type="STRING" id="2656787.A0A370T905"/>
<dbReference type="SUPFAM" id="SSF53474">
    <property type="entry name" value="alpha/beta-Hydrolases"/>
    <property type="match status" value="1"/>
</dbReference>
<evidence type="ECO:0000259" key="8">
    <source>
        <dbReference type="Pfam" id="PF22244"/>
    </source>
</evidence>
<evidence type="ECO:0000313" key="10">
    <source>
        <dbReference type="Proteomes" id="UP000254866"/>
    </source>
</evidence>
<dbReference type="Proteomes" id="UP000254866">
    <property type="component" value="Unassembled WGS sequence"/>
</dbReference>
<dbReference type="EMBL" id="NPIC01000017">
    <property type="protein sequence ID" value="RDL29972.1"/>
    <property type="molecule type" value="Genomic_DNA"/>
</dbReference>
<dbReference type="Pfam" id="PF22244">
    <property type="entry name" value="GCE_fung"/>
    <property type="match status" value="1"/>
</dbReference>
<evidence type="ECO:0000256" key="7">
    <source>
        <dbReference type="ARBA" id="ARBA00026105"/>
    </source>
</evidence>
<evidence type="ECO:0000256" key="6">
    <source>
        <dbReference type="ARBA" id="ARBA00024511"/>
    </source>
</evidence>
<keyword evidence="5" id="KW-0439">Lignin degradation</keyword>
<keyword evidence="2" id="KW-0719">Serine esterase</keyword>
<comment type="catalytic activity">
    <reaction evidence="6">
        <text>a 4-O-methyl-alpha-D-glucuronosyl ester derivative + H2O = 4-O-methyl-alpha-D-glucuronate derivative + an alcohol + H(+)</text>
        <dbReference type="Rhea" id="RHEA:67452"/>
        <dbReference type="ChEBI" id="CHEBI:15377"/>
        <dbReference type="ChEBI" id="CHEBI:15378"/>
        <dbReference type="ChEBI" id="CHEBI:30879"/>
        <dbReference type="ChEBI" id="CHEBI:171667"/>
        <dbReference type="ChEBI" id="CHEBI:171668"/>
        <dbReference type="EC" id="3.1.1.117"/>
    </reaction>
    <physiologicalReaction direction="left-to-right" evidence="6">
        <dbReference type="Rhea" id="RHEA:67453"/>
    </physiologicalReaction>
</comment>
<evidence type="ECO:0000256" key="3">
    <source>
        <dbReference type="ARBA" id="ARBA00022729"/>
    </source>
</evidence>
<dbReference type="InterPro" id="IPR054579">
    <property type="entry name" value="GCE-like_dom"/>
</dbReference>
<reference evidence="9 10" key="1">
    <citation type="journal article" date="2018" name="IMA Fungus">
        <title>IMA Genome-F 9: Draft genome sequence of Annulohypoxylon stygium, Aspergillus mulundensis, Berkeleyomyces basicola (syn. Thielaviopsis basicola), Ceratocystis smalleyi, two Cercospora beticola strains, Coleophoma cylindrospora, Fusarium fracticaudum, Phialophora cf. hyalina, and Morchella septimelata.</title>
        <authorList>
            <person name="Wingfield B.D."/>
            <person name="Bills G.F."/>
            <person name="Dong Y."/>
            <person name="Huang W."/>
            <person name="Nel W.J."/>
            <person name="Swalarsk-Parry B.S."/>
            <person name="Vaghefi N."/>
            <person name="Wilken P.M."/>
            <person name="An Z."/>
            <person name="de Beer Z.W."/>
            <person name="De Vos L."/>
            <person name="Chen L."/>
            <person name="Duong T.A."/>
            <person name="Gao Y."/>
            <person name="Hammerbacher A."/>
            <person name="Kikkert J.R."/>
            <person name="Li Y."/>
            <person name="Li H."/>
            <person name="Li K."/>
            <person name="Li Q."/>
            <person name="Liu X."/>
            <person name="Ma X."/>
            <person name="Naidoo K."/>
            <person name="Pethybridge S.J."/>
            <person name="Sun J."/>
            <person name="Steenkamp E.T."/>
            <person name="van der Nest M.A."/>
            <person name="van Wyk S."/>
            <person name="Wingfield M.J."/>
            <person name="Xiong C."/>
            <person name="Yue Q."/>
            <person name="Zhang X."/>
        </authorList>
    </citation>
    <scope>NUCLEOTIDE SEQUENCE [LARGE SCALE GENOMIC DNA]</scope>
    <source>
        <strain evidence="9 10">BP 5553</strain>
    </source>
</reference>
<evidence type="ECO:0000256" key="1">
    <source>
        <dbReference type="ARBA" id="ARBA00010092"/>
    </source>
</evidence>
<dbReference type="GO" id="GO:0046274">
    <property type="term" value="P:lignin catabolic process"/>
    <property type="evidence" value="ECO:0007669"/>
    <property type="project" value="UniProtKB-KW"/>
</dbReference>
<evidence type="ECO:0000313" key="9">
    <source>
        <dbReference type="EMBL" id="RDL29972.1"/>
    </source>
</evidence>
<name>A0A370T905_9HELO</name>
<organism evidence="9 10">
    <name type="scientific">Venustampulla echinocandica</name>
    <dbReference type="NCBI Taxonomy" id="2656787"/>
    <lineage>
        <taxon>Eukaryota</taxon>
        <taxon>Fungi</taxon>
        <taxon>Dikarya</taxon>
        <taxon>Ascomycota</taxon>
        <taxon>Pezizomycotina</taxon>
        <taxon>Leotiomycetes</taxon>
        <taxon>Helotiales</taxon>
        <taxon>Pleuroascaceae</taxon>
        <taxon>Venustampulla</taxon>
    </lineage>
</organism>
<feature type="domain" description="4-O-methyl-glucuronoyl methylesterase-like" evidence="8">
    <location>
        <begin position="178"/>
        <end position="408"/>
    </location>
</feature>
<evidence type="ECO:0000256" key="4">
    <source>
        <dbReference type="ARBA" id="ARBA00022801"/>
    </source>
</evidence>
<protein>
    <recommendedName>
        <fullName evidence="7">(4-O-methyl)-D-glucuronate--lignin esterase</fullName>
        <ecNumber evidence="7">3.1.1.117</ecNumber>
    </recommendedName>
</protein>
<proteinExistence type="inferred from homology"/>
<gene>
    <name evidence="9" type="ORF">BP5553_10599</name>
</gene>
<keyword evidence="3" id="KW-0732">Signal</keyword>
<evidence type="ECO:0000256" key="2">
    <source>
        <dbReference type="ARBA" id="ARBA00022487"/>
    </source>
</evidence>
<dbReference type="InterPro" id="IPR029058">
    <property type="entry name" value="AB_hydrolase_fold"/>
</dbReference>
<evidence type="ECO:0000256" key="5">
    <source>
        <dbReference type="ARBA" id="ARBA00023185"/>
    </source>
</evidence>
<dbReference type="GO" id="GO:0052689">
    <property type="term" value="F:carboxylic ester hydrolase activity"/>
    <property type="evidence" value="ECO:0007669"/>
    <property type="project" value="UniProtKB-KW"/>
</dbReference>
<dbReference type="AlphaFoldDB" id="A0A370T905"/>
<accession>A0A370T905</accession>
<comment type="similarity">
    <text evidence="1">Belongs to the carbohydrate esterase 15 (CE15) family.</text>
</comment>
<comment type="caution">
    <text evidence="9">The sequence shown here is derived from an EMBL/GenBank/DDBJ whole genome shotgun (WGS) entry which is preliminary data.</text>
</comment>
<dbReference type="EC" id="3.1.1.117" evidence="7"/>
<dbReference type="GeneID" id="43603448"/>
<dbReference type="RefSeq" id="XP_031864662.1">
    <property type="nucleotide sequence ID" value="XM_032019222.1"/>
</dbReference>